<dbReference type="GeneID" id="63686017"/>
<reference evidence="2 3" key="1">
    <citation type="journal article" date="2012" name="Science">
        <title>The Paleozoic origin of enzymatic lignin decomposition reconstructed from 31 fungal genomes.</title>
        <authorList>
            <person name="Floudas D."/>
            <person name="Binder M."/>
            <person name="Riley R."/>
            <person name="Barry K."/>
            <person name="Blanchette R.A."/>
            <person name="Henrissat B."/>
            <person name="Martinez A.T."/>
            <person name="Otillar R."/>
            <person name="Spatafora J.W."/>
            <person name="Yadav J.S."/>
            <person name="Aerts A."/>
            <person name="Benoit I."/>
            <person name="Boyd A."/>
            <person name="Carlson A."/>
            <person name="Copeland A."/>
            <person name="Coutinho P.M."/>
            <person name="de Vries R.P."/>
            <person name="Ferreira P."/>
            <person name="Findley K."/>
            <person name="Foster B."/>
            <person name="Gaskell J."/>
            <person name="Glotzer D."/>
            <person name="Gorecki P."/>
            <person name="Heitman J."/>
            <person name="Hesse C."/>
            <person name="Hori C."/>
            <person name="Igarashi K."/>
            <person name="Jurgens J.A."/>
            <person name="Kallen N."/>
            <person name="Kersten P."/>
            <person name="Kohler A."/>
            <person name="Kuees U."/>
            <person name="Kumar T.K.A."/>
            <person name="Kuo A."/>
            <person name="LaButti K."/>
            <person name="Larrondo L.F."/>
            <person name="Lindquist E."/>
            <person name="Ling A."/>
            <person name="Lombard V."/>
            <person name="Lucas S."/>
            <person name="Lundell T."/>
            <person name="Martin R."/>
            <person name="McLaughlin D.J."/>
            <person name="Morgenstern I."/>
            <person name="Morin E."/>
            <person name="Murat C."/>
            <person name="Nagy L.G."/>
            <person name="Nolan M."/>
            <person name="Ohm R.A."/>
            <person name="Patyshakuliyeva A."/>
            <person name="Rokas A."/>
            <person name="Ruiz-Duenas F.J."/>
            <person name="Sabat G."/>
            <person name="Salamov A."/>
            <person name="Samejima M."/>
            <person name="Schmutz J."/>
            <person name="Slot J.C."/>
            <person name="St John F."/>
            <person name="Stenlid J."/>
            <person name="Sun H."/>
            <person name="Sun S."/>
            <person name="Syed K."/>
            <person name="Tsang A."/>
            <person name="Wiebenga A."/>
            <person name="Young D."/>
            <person name="Pisabarro A."/>
            <person name="Eastwood D.C."/>
            <person name="Martin F."/>
            <person name="Cullen D."/>
            <person name="Grigoriev I.V."/>
            <person name="Hibbett D.S."/>
        </authorList>
    </citation>
    <scope>NUCLEOTIDE SEQUENCE [LARGE SCALE GENOMIC DNA]</scope>
    <source>
        <strain evidence="2 3">DJM-731 SS1</strain>
    </source>
</reference>
<evidence type="ECO:0000313" key="2">
    <source>
        <dbReference type="EMBL" id="EJU06272.1"/>
    </source>
</evidence>
<feature type="compositionally biased region" description="Basic residues" evidence="1">
    <location>
        <begin position="258"/>
        <end position="269"/>
    </location>
</feature>
<feature type="compositionally biased region" description="Polar residues" evidence="1">
    <location>
        <begin position="39"/>
        <end position="56"/>
    </location>
</feature>
<feature type="compositionally biased region" description="Basic and acidic residues" evidence="1">
    <location>
        <begin position="529"/>
        <end position="541"/>
    </location>
</feature>
<gene>
    <name evidence="2" type="ORF">DACRYDRAFT_12987</name>
</gene>
<accession>M5GFG7</accession>
<keyword evidence="3" id="KW-1185">Reference proteome</keyword>
<protein>
    <submittedName>
        <fullName evidence="2">Uncharacterized protein</fullName>
    </submittedName>
</protein>
<evidence type="ECO:0000313" key="3">
    <source>
        <dbReference type="Proteomes" id="UP000030653"/>
    </source>
</evidence>
<feature type="compositionally biased region" description="Gly residues" evidence="1">
    <location>
        <begin position="508"/>
        <end position="524"/>
    </location>
</feature>
<sequence length="541" mass="54724">MPPQLAISTAPSSLPSTNGSGAGRGKSYYRGRRGARGVNSASASDTGSATESSGPSLLSRIGPRTDGTVEAASPTTPRAEGRGKSALSIRGTGLPPKPVHGSGNATGNGKRGSGARKVPSSISLSASSVSSVEVIRDPPPHSVADPPPMLSSANSSKDRRVAQSAPPERPVFDNVESDRPASALVVSATKEASLRSVSPTPRLNWADETDDDSLPDLDDWMTPALTAGLGYKDETAPGEEDDHATPVATNAPAGPLRERRKRGAGKKNKQLAAKAAENAAAAAAAATSDATPGGTANAQDPPASGLDESITNLSLGVSGKEEENKGNKVKPKEKETEVTTPKADWRSVLPDTGRDGALQLLSALAGSISTSKPAYRTPAQRHAEAAVTVVSSATLDPPVISAPEPSKPATVSAGPSTRVRAVPSPAPIGGVSSRGGPQSFPSRVSPRVNGVHHSTVSGGGFRGPYRAEPGDTPVTLPKKHARPVITADAITRLARGLMATPKHDHSGAGNGGGSMNGSEGGSTAGDGDNDAKENKADSVVS</sequence>
<organism evidence="2 3">
    <name type="scientific">Dacryopinax primogenitus (strain DJM 731)</name>
    <name type="common">Brown rot fungus</name>
    <dbReference type="NCBI Taxonomy" id="1858805"/>
    <lineage>
        <taxon>Eukaryota</taxon>
        <taxon>Fungi</taxon>
        <taxon>Dikarya</taxon>
        <taxon>Basidiomycota</taxon>
        <taxon>Agaricomycotina</taxon>
        <taxon>Dacrymycetes</taxon>
        <taxon>Dacrymycetales</taxon>
        <taxon>Dacrymycetaceae</taxon>
        <taxon>Dacryopinax</taxon>
    </lineage>
</organism>
<dbReference type="HOGENOM" id="CLU_503447_0_0_1"/>
<feature type="compositionally biased region" description="Acidic residues" evidence="1">
    <location>
        <begin position="207"/>
        <end position="219"/>
    </location>
</feature>
<feature type="region of interest" description="Disordered" evidence="1">
    <location>
        <begin position="496"/>
        <end position="541"/>
    </location>
</feature>
<name>M5GFG7_DACPD</name>
<feature type="compositionally biased region" description="Basic and acidic residues" evidence="1">
    <location>
        <begin position="319"/>
        <end position="337"/>
    </location>
</feature>
<feature type="compositionally biased region" description="Low complexity" evidence="1">
    <location>
        <begin position="270"/>
        <end position="296"/>
    </location>
</feature>
<dbReference type="AlphaFoldDB" id="M5GFG7"/>
<evidence type="ECO:0000256" key="1">
    <source>
        <dbReference type="SAM" id="MobiDB-lite"/>
    </source>
</evidence>
<feature type="region of interest" description="Disordered" evidence="1">
    <location>
        <begin position="396"/>
        <end position="483"/>
    </location>
</feature>
<dbReference type="RefSeq" id="XP_040633166.1">
    <property type="nucleotide sequence ID" value="XM_040770955.1"/>
</dbReference>
<feature type="compositionally biased region" description="Low complexity" evidence="1">
    <location>
        <begin position="118"/>
        <end position="133"/>
    </location>
</feature>
<proteinExistence type="predicted"/>
<feature type="region of interest" description="Disordered" evidence="1">
    <location>
        <begin position="1"/>
        <end position="352"/>
    </location>
</feature>
<dbReference type="OrthoDB" id="3267789at2759"/>
<feature type="compositionally biased region" description="Polar residues" evidence="1">
    <location>
        <begin position="1"/>
        <end position="18"/>
    </location>
</feature>
<dbReference type="Proteomes" id="UP000030653">
    <property type="component" value="Unassembled WGS sequence"/>
</dbReference>
<dbReference type="EMBL" id="JH795855">
    <property type="protein sequence ID" value="EJU06272.1"/>
    <property type="molecule type" value="Genomic_DNA"/>
</dbReference>